<evidence type="ECO:0000313" key="1">
    <source>
        <dbReference type="Ensembl" id="ENSMFAP00000063101.1"/>
    </source>
</evidence>
<proteinExistence type="predicted"/>
<reference evidence="1" key="2">
    <citation type="submission" date="2025-08" db="UniProtKB">
        <authorList>
            <consortium name="Ensembl"/>
        </authorList>
    </citation>
    <scope>IDENTIFICATION</scope>
</reference>
<keyword evidence="2" id="KW-1185">Reference proteome</keyword>
<organism evidence="1 2">
    <name type="scientific">Macaca fascicularis</name>
    <name type="common">Crab-eating macaque</name>
    <name type="synonym">Cynomolgus monkey</name>
    <dbReference type="NCBI Taxonomy" id="9541"/>
    <lineage>
        <taxon>Eukaryota</taxon>
        <taxon>Metazoa</taxon>
        <taxon>Chordata</taxon>
        <taxon>Craniata</taxon>
        <taxon>Vertebrata</taxon>
        <taxon>Euteleostomi</taxon>
        <taxon>Mammalia</taxon>
        <taxon>Eutheria</taxon>
        <taxon>Euarchontoglires</taxon>
        <taxon>Primates</taxon>
        <taxon>Haplorrhini</taxon>
        <taxon>Catarrhini</taxon>
        <taxon>Cercopithecidae</taxon>
        <taxon>Cercopithecinae</taxon>
        <taxon>Macaca</taxon>
    </lineage>
</organism>
<reference evidence="1" key="3">
    <citation type="submission" date="2025-09" db="UniProtKB">
        <authorList>
            <consortium name="Ensembl"/>
        </authorList>
    </citation>
    <scope>IDENTIFICATION</scope>
</reference>
<dbReference type="Ensembl" id="ENSMFAT00000078260.1">
    <property type="protein sequence ID" value="ENSMFAP00000063101.1"/>
    <property type="gene ID" value="ENSMFAG00000047401.1"/>
</dbReference>
<protein>
    <submittedName>
        <fullName evidence="1">Uncharacterized protein</fullName>
    </submittedName>
</protein>
<evidence type="ECO:0000313" key="2">
    <source>
        <dbReference type="Proteomes" id="UP000233100"/>
    </source>
</evidence>
<dbReference type="Proteomes" id="UP000233100">
    <property type="component" value="Chromosome 9"/>
</dbReference>
<accession>A0A7N9DG83</accession>
<name>A0A7N9DG83_MACFA</name>
<dbReference type="AlphaFoldDB" id="A0A7N9DG83"/>
<sequence>QPPQYLSSIKAFPTPISPFPSPLHEEKLPTHWSVLVQRLAWQPPCKSFPRNTLMI</sequence>
<reference evidence="1 2" key="1">
    <citation type="submission" date="2013-03" db="EMBL/GenBank/DDBJ databases">
        <authorList>
            <person name="Warren W."/>
            <person name="Wilson R.K."/>
        </authorList>
    </citation>
    <scope>NUCLEOTIDE SEQUENCE</scope>
</reference>